<dbReference type="EMBL" id="CP031337">
    <property type="protein sequence ID" value="AXK38493.1"/>
    <property type="molecule type" value="Genomic_DNA"/>
</dbReference>
<dbReference type="InterPro" id="IPR002104">
    <property type="entry name" value="Integrase_catalytic"/>
</dbReference>
<keyword evidence="2" id="KW-0229">DNA integration</keyword>
<sequence>MHTYLFRREQSQNYYFRRAVPPHLRQSIGKREILVSLRTSDRLTAERLVRQHAVDTDALFEMHERQLSDAQNTFPYGPDEPTLALQPSMIPTLVERYRAEVINTQLATPPTKHELAELRTWYRELEARLTDDAVVGDTSFIEETGTFHLEAEGIDPELSDPATVNLYLQRLLYADLQAIRLQLAKLNGDDVKKQAMPPHPLNADHWDAMLECWQAERAPSAKTWHEACSLVERFKAYAGDISPLDITAEIAEGFRDSLLDHGLSRSRVHTIFALLRAVVNTAIEMKACSLTENPFAQVKVNVPDHEADEAQRQPFELEQLRALFRSPVYRDGARPAKGGRDAAFWPPLLGLYTGARLEELGQLHLDDVQQHEGQWFLRIRALQPSQKLKTSTSARTVLVHEELLNIGFINYVAGLREQGEERLFPALTPDKYDKYTKTFSTWFNEYLDAHVVDDRRYTYHSFRHAFEEYAGWSGLTHYQVDGILGHAPTGMAKIYGKKQGGRRRFEPRVLADGMQKFRVEGLDLSHLHCTY</sequence>
<dbReference type="InterPro" id="IPR050090">
    <property type="entry name" value="Tyrosine_recombinase_XerCD"/>
</dbReference>
<keyword evidence="4" id="KW-0233">DNA recombination</keyword>
<evidence type="ECO:0000313" key="8">
    <source>
        <dbReference type="Proteomes" id="UP000254537"/>
    </source>
</evidence>
<dbReference type="Pfam" id="PF13102">
    <property type="entry name" value="Phage_int_SAM_5"/>
    <property type="match status" value="1"/>
</dbReference>
<dbReference type="PANTHER" id="PTHR30349:SF41">
    <property type="entry name" value="INTEGRASE_RECOMBINASE PROTEIN MJ0367-RELATED"/>
    <property type="match status" value="1"/>
</dbReference>
<dbReference type="SUPFAM" id="SSF56349">
    <property type="entry name" value="DNA breaking-rejoining enzymes"/>
    <property type="match status" value="1"/>
</dbReference>
<accession>A0A345Y3J1</accession>
<evidence type="ECO:0000313" key="7">
    <source>
        <dbReference type="EMBL" id="AXK38493.1"/>
    </source>
</evidence>
<dbReference type="RefSeq" id="WP_115432433.1">
    <property type="nucleotide sequence ID" value="NZ_CP031337.1"/>
</dbReference>
<dbReference type="PANTHER" id="PTHR30349">
    <property type="entry name" value="PHAGE INTEGRASE-RELATED"/>
    <property type="match status" value="1"/>
</dbReference>
<dbReference type="InterPro" id="IPR010998">
    <property type="entry name" value="Integrase_recombinase_N"/>
</dbReference>
<name>A0A345Y3J1_9NEIS</name>
<gene>
    <name evidence="7" type="ORF">DWG20_03100</name>
</gene>
<reference evidence="7 8" key="1">
    <citation type="submission" date="2018-07" db="EMBL/GenBank/DDBJ databases">
        <title>Crenobacter cavernae sp. nov., isolated from a karst cave.</title>
        <authorList>
            <person name="Zhu H."/>
        </authorList>
    </citation>
    <scope>NUCLEOTIDE SEQUENCE [LARGE SCALE GENOMIC DNA]</scope>
    <source>
        <strain evidence="7 8">K1W11S-77</strain>
    </source>
</reference>
<dbReference type="GO" id="GO:0003677">
    <property type="term" value="F:DNA binding"/>
    <property type="evidence" value="ECO:0007669"/>
    <property type="project" value="UniProtKB-UniRule"/>
</dbReference>
<dbReference type="CDD" id="cd01184">
    <property type="entry name" value="INT_C_like_1"/>
    <property type="match status" value="1"/>
</dbReference>
<proteinExistence type="inferred from homology"/>
<dbReference type="OrthoDB" id="9784724at2"/>
<evidence type="ECO:0000259" key="6">
    <source>
        <dbReference type="PROSITE" id="PS51900"/>
    </source>
</evidence>
<dbReference type="InterPro" id="IPR044068">
    <property type="entry name" value="CB"/>
</dbReference>
<dbReference type="InterPro" id="IPR046668">
    <property type="entry name" value="DUF6538"/>
</dbReference>
<dbReference type="InterPro" id="IPR025269">
    <property type="entry name" value="SAM-like_dom"/>
</dbReference>
<keyword evidence="3 5" id="KW-0238">DNA-binding</keyword>
<evidence type="ECO:0000256" key="4">
    <source>
        <dbReference type="ARBA" id="ARBA00023172"/>
    </source>
</evidence>
<dbReference type="InterPro" id="IPR013762">
    <property type="entry name" value="Integrase-like_cat_sf"/>
</dbReference>
<dbReference type="Proteomes" id="UP000254537">
    <property type="component" value="Chromosome"/>
</dbReference>
<dbReference type="Pfam" id="PF00589">
    <property type="entry name" value="Phage_integrase"/>
    <property type="match status" value="1"/>
</dbReference>
<dbReference type="KEGG" id="ccah:DWG20_03100"/>
<evidence type="ECO:0000256" key="5">
    <source>
        <dbReference type="PROSITE-ProRule" id="PRU01248"/>
    </source>
</evidence>
<dbReference type="Gene3D" id="1.10.150.130">
    <property type="match status" value="1"/>
</dbReference>
<comment type="similarity">
    <text evidence="1">Belongs to the 'phage' integrase family.</text>
</comment>
<dbReference type="GO" id="GO:0015074">
    <property type="term" value="P:DNA integration"/>
    <property type="evidence" value="ECO:0007669"/>
    <property type="project" value="UniProtKB-KW"/>
</dbReference>
<dbReference type="InterPro" id="IPR011010">
    <property type="entry name" value="DNA_brk_join_enz"/>
</dbReference>
<dbReference type="GO" id="GO:0006310">
    <property type="term" value="P:DNA recombination"/>
    <property type="evidence" value="ECO:0007669"/>
    <property type="project" value="UniProtKB-KW"/>
</dbReference>
<dbReference type="Gene3D" id="1.10.443.10">
    <property type="entry name" value="Intergrase catalytic core"/>
    <property type="match status" value="1"/>
</dbReference>
<evidence type="ECO:0000256" key="3">
    <source>
        <dbReference type="ARBA" id="ARBA00023125"/>
    </source>
</evidence>
<organism evidence="7 8">
    <name type="scientific">Crenobacter cavernae</name>
    <dbReference type="NCBI Taxonomy" id="2290923"/>
    <lineage>
        <taxon>Bacteria</taxon>
        <taxon>Pseudomonadati</taxon>
        <taxon>Pseudomonadota</taxon>
        <taxon>Betaproteobacteria</taxon>
        <taxon>Neisseriales</taxon>
        <taxon>Neisseriaceae</taxon>
        <taxon>Crenobacter</taxon>
    </lineage>
</organism>
<dbReference type="PROSITE" id="PS51900">
    <property type="entry name" value="CB"/>
    <property type="match status" value="1"/>
</dbReference>
<dbReference type="Pfam" id="PF20172">
    <property type="entry name" value="DUF6538"/>
    <property type="match status" value="1"/>
</dbReference>
<feature type="domain" description="Core-binding (CB)" evidence="6">
    <location>
        <begin position="196"/>
        <end position="283"/>
    </location>
</feature>
<evidence type="ECO:0000256" key="1">
    <source>
        <dbReference type="ARBA" id="ARBA00008857"/>
    </source>
</evidence>
<protein>
    <recommendedName>
        <fullName evidence="6">Core-binding (CB) domain-containing protein</fullName>
    </recommendedName>
</protein>
<dbReference type="AlphaFoldDB" id="A0A345Y3J1"/>
<evidence type="ECO:0000256" key="2">
    <source>
        <dbReference type="ARBA" id="ARBA00022908"/>
    </source>
</evidence>